<reference evidence="3 4" key="1">
    <citation type="submission" date="2023-07" db="EMBL/GenBank/DDBJ databases">
        <title>Protaetiibacter sp. nov WY-16 isolated from soil.</title>
        <authorList>
            <person name="Liu B."/>
            <person name="Wan Y."/>
        </authorList>
    </citation>
    <scope>NUCLEOTIDE SEQUENCE [LARGE SCALE GENOMIC DNA]</scope>
    <source>
        <strain evidence="3 4">WY-16</strain>
    </source>
</reference>
<gene>
    <name evidence="3" type="ORF">Q5716_11800</name>
</gene>
<evidence type="ECO:0000313" key="4">
    <source>
        <dbReference type="Proteomes" id="UP001241072"/>
    </source>
</evidence>
<evidence type="ECO:0000256" key="1">
    <source>
        <dbReference type="SAM" id="Phobius"/>
    </source>
</evidence>
<feature type="transmembrane region" description="Helical" evidence="1">
    <location>
        <begin position="57"/>
        <end position="87"/>
    </location>
</feature>
<sequence>MTEPVVPAPAPAAPVAKWNVLSIVSLVTSIVGLSIVGIITGHISLSQIKKTGEQGNVLAIIGLVLGYLGLIAGLILIIAWIGIFAAATSVQTY</sequence>
<name>A0ABT9BU34_9MICO</name>
<keyword evidence="1" id="KW-1133">Transmembrane helix</keyword>
<proteinExistence type="predicted"/>
<evidence type="ECO:0000313" key="3">
    <source>
        <dbReference type="EMBL" id="MDO7882910.1"/>
    </source>
</evidence>
<feature type="domain" description="DUF4190" evidence="2">
    <location>
        <begin position="21"/>
        <end position="75"/>
    </location>
</feature>
<keyword evidence="4" id="KW-1185">Reference proteome</keyword>
<comment type="caution">
    <text evidence="3">The sequence shown here is derived from an EMBL/GenBank/DDBJ whole genome shotgun (WGS) entry which is preliminary data.</text>
</comment>
<protein>
    <submittedName>
        <fullName evidence="3">DUF4190 domain-containing protein</fullName>
    </submittedName>
</protein>
<organism evidence="3 4">
    <name type="scientific">Antiquaquibacter soli</name>
    <dbReference type="NCBI Taxonomy" id="3064523"/>
    <lineage>
        <taxon>Bacteria</taxon>
        <taxon>Bacillati</taxon>
        <taxon>Actinomycetota</taxon>
        <taxon>Actinomycetes</taxon>
        <taxon>Micrococcales</taxon>
        <taxon>Microbacteriaceae</taxon>
        <taxon>Antiquaquibacter</taxon>
    </lineage>
</organism>
<dbReference type="InterPro" id="IPR025241">
    <property type="entry name" value="DUF4190"/>
</dbReference>
<keyword evidence="1" id="KW-0812">Transmembrane</keyword>
<dbReference type="Pfam" id="PF13828">
    <property type="entry name" value="DUF4190"/>
    <property type="match status" value="1"/>
</dbReference>
<keyword evidence="1" id="KW-0472">Membrane</keyword>
<accession>A0ABT9BU34</accession>
<dbReference type="RefSeq" id="WP_305003340.1">
    <property type="nucleotide sequence ID" value="NZ_JAUQUB010000002.1"/>
</dbReference>
<feature type="transmembrane region" description="Helical" evidence="1">
    <location>
        <begin position="20"/>
        <end position="45"/>
    </location>
</feature>
<dbReference type="Proteomes" id="UP001241072">
    <property type="component" value="Unassembled WGS sequence"/>
</dbReference>
<evidence type="ECO:0000259" key="2">
    <source>
        <dbReference type="Pfam" id="PF13828"/>
    </source>
</evidence>
<dbReference type="EMBL" id="JAUQUB010000002">
    <property type="protein sequence ID" value="MDO7882910.1"/>
    <property type="molecule type" value="Genomic_DNA"/>
</dbReference>